<dbReference type="InterPro" id="IPR020904">
    <property type="entry name" value="Sc_DH/Rdtase_CS"/>
</dbReference>
<name>A0AAD5K9Z9_9FUNG</name>
<organism evidence="5 6">
    <name type="scientific">Phascolomyces articulosus</name>
    <dbReference type="NCBI Taxonomy" id="60185"/>
    <lineage>
        <taxon>Eukaryota</taxon>
        <taxon>Fungi</taxon>
        <taxon>Fungi incertae sedis</taxon>
        <taxon>Mucoromycota</taxon>
        <taxon>Mucoromycotina</taxon>
        <taxon>Mucoromycetes</taxon>
        <taxon>Mucorales</taxon>
        <taxon>Lichtheimiaceae</taxon>
        <taxon>Phascolomyces</taxon>
    </lineage>
</organism>
<reference evidence="5" key="1">
    <citation type="journal article" date="2022" name="IScience">
        <title>Evolution of zygomycete secretomes and the origins of terrestrial fungal ecologies.</title>
        <authorList>
            <person name="Chang Y."/>
            <person name="Wang Y."/>
            <person name="Mondo S."/>
            <person name="Ahrendt S."/>
            <person name="Andreopoulos W."/>
            <person name="Barry K."/>
            <person name="Beard J."/>
            <person name="Benny G.L."/>
            <person name="Blankenship S."/>
            <person name="Bonito G."/>
            <person name="Cuomo C."/>
            <person name="Desiro A."/>
            <person name="Gervers K.A."/>
            <person name="Hundley H."/>
            <person name="Kuo A."/>
            <person name="LaButti K."/>
            <person name="Lang B.F."/>
            <person name="Lipzen A."/>
            <person name="O'Donnell K."/>
            <person name="Pangilinan J."/>
            <person name="Reynolds N."/>
            <person name="Sandor L."/>
            <person name="Smith M.E."/>
            <person name="Tsang A."/>
            <person name="Grigoriev I.V."/>
            <person name="Stajich J.E."/>
            <person name="Spatafora J.W."/>
        </authorList>
    </citation>
    <scope>NUCLEOTIDE SEQUENCE</scope>
    <source>
        <strain evidence="5">RSA 2281</strain>
    </source>
</reference>
<proteinExistence type="inferred from homology"/>
<dbReference type="InterPro" id="IPR002347">
    <property type="entry name" value="SDR_fam"/>
</dbReference>
<keyword evidence="3" id="KW-0560">Oxidoreductase</keyword>
<dbReference type="Gene3D" id="3.40.50.720">
    <property type="entry name" value="NAD(P)-binding Rossmann-like Domain"/>
    <property type="match status" value="1"/>
</dbReference>
<dbReference type="Pfam" id="PF00106">
    <property type="entry name" value="adh_short"/>
    <property type="match status" value="1"/>
</dbReference>
<dbReference type="PANTHER" id="PTHR44229:SF4">
    <property type="entry name" value="15-HYDROXYPROSTAGLANDIN DEHYDROGENASE [NAD(+)]"/>
    <property type="match status" value="1"/>
</dbReference>
<comment type="similarity">
    <text evidence="1 4">Belongs to the short-chain dehydrogenases/reductases (SDR) family.</text>
</comment>
<evidence type="ECO:0000313" key="5">
    <source>
        <dbReference type="EMBL" id="KAI9275840.1"/>
    </source>
</evidence>
<dbReference type="GO" id="GO:0016616">
    <property type="term" value="F:oxidoreductase activity, acting on the CH-OH group of donors, NAD or NADP as acceptor"/>
    <property type="evidence" value="ECO:0007669"/>
    <property type="project" value="TreeGrafter"/>
</dbReference>
<evidence type="ECO:0000256" key="1">
    <source>
        <dbReference type="ARBA" id="ARBA00006484"/>
    </source>
</evidence>
<gene>
    <name evidence="5" type="ORF">BDA99DRAFT_532786</name>
</gene>
<sequence>MICTIDPCEKETRNNDPFTSKVAVITGGSRGIGFNTAKALVDRGVKVVIGDILDKEGNEAVKELNEKAGKQVAAFIHTDVTKYNDLLSLFELADKSFGSVDIAILNAGITGVSGGGVFTPLDDDGDMFLHEVNMGGVIKGDKVALLYMGKKQDQGGVIINIASMAVPVLSSYTASKHAVVGWTRSLANMKAICNVRVNAVKKPQNLEATPSTKMEYIVQAMLKCMEDTSLSGDLVLALPDGIYVQPNYVPPGDDHIHINDEKSSISPEFIEKYPKIQQGAINWGKKKLKEAIQLADL</sequence>
<keyword evidence="6" id="KW-1185">Reference proteome</keyword>
<reference evidence="5" key="2">
    <citation type="submission" date="2023-02" db="EMBL/GenBank/DDBJ databases">
        <authorList>
            <consortium name="DOE Joint Genome Institute"/>
            <person name="Mondo S.J."/>
            <person name="Chang Y."/>
            <person name="Wang Y."/>
            <person name="Ahrendt S."/>
            <person name="Andreopoulos W."/>
            <person name="Barry K."/>
            <person name="Beard J."/>
            <person name="Benny G.L."/>
            <person name="Blankenship S."/>
            <person name="Bonito G."/>
            <person name="Cuomo C."/>
            <person name="Desiro A."/>
            <person name="Gervers K.A."/>
            <person name="Hundley H."/>
            <person name="Kuo A."/>
            <person name="LaButti K."/>
            <person name="Lang B.F."/>
            <person name="Lipzen A."/>
            <person name="O'Donnell K."/>
            <person name="Pangilinan J."/>
            <person name="Reynolds N."/>
            <person name="Sandor L."/>
            <person name="Smith M.W."/>
            <person name="Tsang A."/>
            <person name="Grigoriev I.V."/>
            <person name="Stajich J.E."/>
            <person name="Spatafora J.W."/>
        </authorList>
    </citation>
    <scope>NUCLEOTIDE SEQUENCE</scope>
    <source>
        <strain evidence="5">RSA 2281</strain>
    </source>
</reference>
<evidence type="ECO:0000256" key="4">
    <source>
        <dbReference type="RuleBase" id="RU000363"/>
    </source>
</evidence>
<dbReference type="PROSITE" id="PS00061">
    <property type="entry name" value="ADH_SHORT"/>
    <property type="match status" value="1"/>
</dbReference>
<dbReference type="Proteomes" id="UP001209540">
    <property type="component" value="Unassembled WGS sequence"/>
</dbReference>
<evidence type="ECO:0000313" key="6">
    <source>
        <dbReference type="Proteomes" id="UP001209540"/>
    </source>
</evidence>
<dbReference type="AlphaFoldDB" id="A0AAD5K9Z9"/>
<dbReference type="InterPro" id="IPR036291">
    <property type="entry name" value="NAD(P)-bd_dom_sf"/>
</dbReference>
<dbReference type="EMBL" id="JAIXMP010000003">
    <property type="protein sequence ID" value="KAI9275840.1"/>
    <property type="molecule type" value="Genomic_DNA"/>
</dbReference>
<accession>A0AAD5K9Z9</accession>
<evidence type="ECO:0000256" key="2">
    <source>
        <dbReference type="ARBA" id="ARBA00022857"/>
    </source>
</evidence>
<protein>
    <submittedName>
        <fullName evidence="5">Uncharacterized protein</fullName>
    </submittedName>
</protein>
<dbReference type="PRINTS" id="PR00080">
    <property type="entry name" value="SDRFAMILY"/>
</dbReference>
<dbReference type="GO" id="GO:0005737">
    <property type="term" value="C:cytoplasm"/>
    <property type="evidence" value="ECO:0007669"/>
    <property type="project" value="TreeGrafter"/>
</dbReference>
<dbReference type="SUPFAM" id="SSF51735">
    <property type="entry name" value="NAD(P)-binding Rossmann-fold domains"/>
    <property type="match status" value="1"/>
</dbReference>
<evidence type="ECO:0000256" key="3">
    <source>
        <dbReference type="ARBA" id="ARBA00023002"/>
    </source>
</evidence>
<comment type="caution">
    <text evidence="5">The sequence shown here is derived from an EMBL/GenBank/DDBJ whole genome shotgun (WGS) entry which is preliminary data.</text>
</comment>
<dbReference type="PANTHER" id="PTHR44229">
    <property type="entry name" value="15-HYDROXYPROSTAGLANDIN DEHYDROGENASE [NAD(+)]"/>
    <property type="match status" value="1"/>
</dbReference>
<keyword evidence="2" id="KW-0521">NADP</keyword>
<dbReference type="PRINTS" id="PR00081">
    <property type="entry name" value="GDHRDH"/>
</dbReference>